<evidence type="ECO:0000313" key="2">
    <source>
        <dbReference type="Proteomes" id="UP000294581"/>
    </source>
</evidence>
<accession>A0A4R8LUH4</accession>
<dbReference type="Proteomes" id="UP000294581">
    <property type="component" value="Unassembled WGS sequence"/>
</dbReference>
<dbReference type="AlphaFoldDB" id="A0A4R8LUH4"/>
<evidence type="ECO:0008006" key="3">
    <source>
        <dbReference type="Google" id="ProtNLM"/>
    </source>
</evidence>
<organism evidence="1 2">
    <name type="scientific">Alicyclobacillus sacchari</name>
    <dbReference type="NCBI Taxonomy" id="392010"/>
    <lineage>
        <taxon>Bacteria</taxon>
        <taxon>Bacillati</taxon>
        <taxon>Bacillota</taxon>
        <taxon>Bacilli</taxon>
        <taxon>Bacillales</taxon>
        <taxon>Alicyclobacillaceae</taxon>
        <taxon>Alicyclobacillus</taxon>
    </lineage>
</organism>
<comment type="caution">
    <text evidence="1">The sequence shown here is derived from an EMBL/GenBank/DDBJ whole genome shotgun (WGS) entry which is preliminary data.</text>
</comment>
<gene>
    <name evidence="1" type="ORF">C7445_101425</name>
</gene>
<dbReference type="Gene3D" id="3.90.180.10">
    <property type="entry name" value="Medium-chain alcohol dehydrogenases, catalytic domain"/>
    <property type="match status" value="1"/>
</dbReference>
<protein>
    <recommendedName>
        <fullName evidence="3">Zinc-binding dehydrogenase</fullName>
    </recommendedName>
</protein>
<evidence type="ECO:0000313" key="1">
    <source>
        <dbReference type="EMBL" id="TDY51423.1"/>
    </source>
</evidence>
<reference evidence="1 2" key="1">
    <citation type="submission" date="2019-03" db="EMBL/GenBank/DDBJ databases">
        <title>Genomic Encyclopedia of Type Strains, Phase IV (KMG-IV): sequencing the most valuable type-strain genomes for metagenomic binning, comparative biology and taxonomic classification.</title>
        <authorList>
            <person name="Goeker M."/>
        </authorList>
    </citation>
    <scope>NUCLEOTIDE SEQUENCE [LARGE SCALE GENOMIC DNA]</scope>
    <source>
        <strain evidence="1 2">DSM 17974</strain>
    </source>
</reference>
<sequence>MYKALAVSVAFWLVVKYMRMRYHRQLMNAILNGQAQIAKAVNATVIDLDHAPEGYRDFDKGVARKFVLDPHGIVRKHHPERTL</sequence>
<name>A0A4R8LUH4_9BACL</name>
<dbReference type="EMBL" id="SORF01000001">
    <property type="protein sequence ID" value="TDY51423.1"/>
    <property type="molecule type" value="Genomic_DNA"/>
</dbReference>
<proteinExistence type="predicted"/>
<keyword evidence="2" id="KW-1185">Reference proteome</keyword>